<keyword evidence="5" id="KW-1185">Reference proteome</keyword>
<dbReference type="Proteomes" id="UP000008888">
    <property type="component" value="Chromosome"/>
</dbReference>
<protein>
    <submittedName>
        <fullName evidence="4">Response regulator receiver protein</fullName>
    </submittedName>
</protein>
<dbReference type="STRING" id="857087.Metme_2067"/>
<dbReference type="GO" id="GO:0008081">
    <property type="term" value="F:phosphoric diester hydrolase activity"/>
    <property type="evidence" value="ECO:0007669"/>
    <property type="project" value="UniProtKB-ARBA"/>
</dbReference>
<dbReference type="KEGG" id="mmt:Metme_2067"/>
<evidence type="ECO:0000259" key="2">
    <source>
        <dbReference type="PROSITE" id="PS50110"/>
    </source>
</evidence>
<feature type="modified residue" description="4-aspartylphosphate" evidence="1">
    <location>
        <position position="60"/>
    </location>
</feature>
<dbReference type="InterPro" id="IPR052020">
    <property type="entry name" value="Cyclic_di-GMP/3'3'-cGAMP_PDE"/>
</dbReference>
<dbReference type="InterPro" id="IPR003607">
    <property type="entry name" value="HD/PDEase_dom"/>
</dbReference>
<sequence length="430" mass="48678">MTEITQMPPANLLFVDDEPNILKSLKRLFRGAEYNIFLAENGEAGLEILTNNPIDLIISDMRMPQMDGAEFLARAAERWPNSIRILLTGYADMESTINAVNKGKIYSYCSKPWEDNELKILVNNALEQKRLLDERQRLFAIIEQKNLELKEFNDQLENKVQLRTEQVRLSLQKLDNANAALKKQCTTTIKTFARIIEMRPGIKSGHSKYIAENAKELAQRMGMTADDVKDILYGGLLLQIGKISLPDDLLRQPLSDMTVAGKKRFLHHGQEGCNLLSGIDPLKNAAELILYQHENFDGSGEPYGLSGSQIPLGSRILAVVRDYISSLDGFFTGSALSTENAKKRLLLKKGSLYDPEVVDLFLTLLSESQIEDERPVIDISWTQLQPGMEAVEIIHNGMLYLKDQILSHTQIEKILEMRRHSKDLILRVRV</sequence>
<name>G0A623_METMM</name>
<dbReference type="Pfam" id="PF00072">
    <property type="entry name" value="Response_reg"/>
    <property type="match status" value="1"/>
</dbReference>
<proteinExistence type="predicted"/>
<dbReference type="PANTHER" id="PTHR45228:SF8">
    <property type="entry name" value="TWO-COMPONENT RESPONSE REGULATOR-RELATED"/>
    <property type="match status" value="1"/>
</dbReference>
<dbReference type="SUPFAM" id="SSF109604">
    <property type="entry name" value="HD-domain/PDEase-like"/>
    <property type="match status" value="1"/>
</dbReference>
<dbReference type="CDD" id="cd00077">
    <property type="entry name" value="HDc"/>
    <property type="match status" value="1"/>
</dbReference>
<dbReference type="HOGENOM" id="CLU_000445_92_10_6"/>
<reference evidence="5" key="3">
    <citation type="submission" date="2011-05" db="EMBL/GenBank/DDBJ databases">
        <title>Complete sequence of Methylomonas methanica MC09.</title>
        <authorList>
            <consortium name="US DOE Joint Genome Institute"/>
            <person name="Lucas S."/>
            <person name="Han J."/>
            <person name="Lapidus A."/>
            <person name="Cheng J.-F."/>
            <person name="Goodwin L."/>
            <person name="Pitluck S."/>
            <person name="Peters L."/>
            <person name="Mikhailova N."/>
            <person name="Teshima H."/>
            <person name="Han C."/>
            <person name="Tapia R."/>
            <person name="Land M."/>
            <person name="Hauser L."/>
            <person name="Kyrpides N."/>
            <person name="Ivanova N."/>
            <person name="Pagani I."/>
            <person name="Stein L."/>
            <person name="Woyke T."/>
        </authorList>
    </citation>
    <scope>NUCLEOTIDE SEQUENCE [LARGE SCALE GENOMIC DNA]</scope>
    <source>
        <strain evidence="5">MC09</strain>
    </source>
</reference>
<gene>
    <name evidence="4" type="ordered locus">Metme_2067</name>
</gene>
<dbReference type="PROSITE" id="PS51832">
    <property type="entry name" value="HD_GYP"/>
    <property type="match status" value="1"/>
</dbReference>
<reference evidence="4 5" key="1">
    <citation type="journal article" date="2011" name="J. Bacteriol.">
        <title>Complete Genome Sequence of the Aerobic Marine Methanotroph Methylomonas methanica MC09.</title>
        <authorList>
            <person name="Boden R."/>
            <person name="Cunliffe M."/>
            <person name="Scanlan J."/>
            <person name="Moussard H."/>
            <person name="Kits K.D."/>
            <person name="Klotz M.G."/>
            <person name="Jetten M.S."/>
            <person name="Vuilleumier S."/>
            <person name="Han J."/>
            <person name="Peters L."/>
            <person name="Mikhailova N."/>
            <person name="Teshima H."/>
            <person name="Tapia R."/>
            <person name="Kyrpides N."/>
            <person name="Ivanova N."/>
            <person name="Pagani I."/>
            <person name="Cheng J.F."/>
            <person name="Goodwin L."/>
            <person name="Han C."/>
            <person name="Hauser L."/>
            <person name="Land M.L."/>
            <person name="Lapidus A."/>
            <person name="Lucas S."/>
            <person name="Pitluck S."/>
            <person name="Woyke T."/>
            <person name="Stein L."/>
            <person name="Murrell J.C."/>
        </authorList>
    </citation>
    <scope>NUCLEOTIDE SEQUENCE [LARGE SCALE GENOMIC DNA]</scope>
    <source>
        <strain evidence="4 5">MC09</strain>
    </source>
</reference>
<accession>G0A623</accession>
<organism evidence="4 5">
    <name type="scientific">Methylomonas methanica (strain DSM 25384 / MC09)</name>
    <dbReference type="NCBI Taxonomy" id="857087"/>
    <lineage>
        <taxon>Bacteria</taxon>
        <taxon>Pseudomonadati</taxon>
        <taxon>Pseudomonadota</taxon>
        <taxon>Gammaproteobacteria</taxon>
        <taxon>Methylococcales</taxon>
        <taxon>Methylococcaceae</taxon>
        <taxon>Methylomonas</taxon>
    </lineage>
</organism>
<feature type="domain" description="Response regulatory" evidence="2">
    <location>
        <begin position="11"/>
        <end position="126"/>
    </location>
</feature>
<dbReference type="SUPFAM" id="SSF52172">
    <property type="entry name" value="CheY-like"/>
    <property type="match status" value="1"/>
</dbReference>
<feature type="domain" description="HD-GYP" evidence="3">
    <location>
        <begin position="181"/>
        <end position="377"/>
    </location>
</feature>
<dbReference type="RefSeq" id="WP_013818717.1">
    <property type="nucleotide sequence ID" value="NC_015572.1"/>
</dbReference>
<dbReference type="Gene3D" id="3.40.50.2300">
    <property type="match status" value="1"/>
</dbReference>
<dbReference type="OrthoDB" id="9802066at2"/>
<dbReference type="Pfam" id="PF13487">
    <property type="entry name" value="HD_5"/>
    <property type="match status" value="1"/>
</dbReference>
<dbReference type="PROSITE" id="PS50110">
    <property type="entry name" value="RESPONSE_REGULATORY"/>
    <property type="match status" value="1"/>
</dbReference>
<keyword evidence="1" id="KW-0597">Phosphoprotein</keyword>
<dbReference type="PANTHER" id="PTHR45228">
    <property type="entry name" value="CYCLIC DI-GMP PHOSPHODIESTERASE TM_0186-RELATED"/>
    <property type="match status" value="1"/>
</dbReference>
<dbReference type="InterPro" id="IPR001789">
    <property type="entry name" value="Sig_transdc_resp-reg_receiver"/>
</dbReference>
<dbReference type="eggNOG" id="COG3437">
    <property type="taxonomic scope" value="Bacteria"/>
</dbReference>
<dbReference type="SMART" id="SM00448">
    <property type="entry name" value="REC"/>
    <property type="match status" value="1"/>
</dbReference>
<dbReference type="CDD" id="cd17569">
    <property type="entry name" value="REC_HupR-like"/>
    <property type="match status" value="1"/>
</dbReference>
<dbReference type="InterPro" id="IPR011006">
    <property type="entry name" value="CheY-like_superfamily"/>
</dbReference>
<reference key="2">
    <citation type="submission" date="2011-05" db="EMBL/GenBank/DDBJ databases">
        <title>Complete genome sequence of the aerobic marine methanotroph Methylomonas methanica MC09.</title>
        <authorList>
            <person name="Boden R."/>
            <person name="Cunliffe M."/>
            <person name="Scanlan J."/>
            <person name="Moussard H."/>
            <person name="Kits K.D."/>
            <person name="Klotz M."/>
            <person name="Jetten M."/>
            <person name="Vuilleumier S."/>
            <person name="Han J."/>
            <person name="Peters L."/>
            <person name="Mikhailova N."/>
            <person name="Teshima H."/>
            <person name="Tapia R."/>
            <person name="Kyrpides N."/>
            <person name="Ivanova N."/>
            <person name="Pagani I."/>
            <person name="Cheng J.-F."/>
            <person name="Goodwin L."/>
            <person name="Han C."/>
            <person name="Hauser L."/>
            <person name="Land M."/>
            <person name="Lapidus A."/>
            <person name="Lucas S."/>
            <person name="Pitluck S."/>
            <person name="Woyke T."/>
            <person name="Stein L.Y."/>
            <person name="Murrell C."/>
        </authorList>
    </citation>
    <scope>NUCLEOTIDE SEQUENCE</scope>
    <source>
        <strain>MC09</strain>
    </source>
</reference>
<evidence type="ECO:0000259" key="3">
    <source>
        <dbReference type="PROSITE" id="PS51832"/>
    </source>
</evidence>
<evidence type="ECO:0000313" key="4">
    <source>
        <dbReference type="EMBL" id="AEG00473.1"/>
    </source>
</evidence>
<dbReference type="Gene3D" id="1.10.3210.10">
    <property type="entry name" value="Hypothetical protein af1432"/>
    <property type="match status" value="1"/>
</dbReference>
<dbReference type="AlphaFoldDB" id="G0A623"/>
<dbReference type="InterPro" id="IPR037522">
    <property type="entry name" value="HD_GYP_dom"/>
</dbReference>
<dbReference type="EMBL" id="CP002738">
    <property type="protein sequence ID" value="AEG00473.1"/>
    <property type="molecule type" value="Genomic_DNA"/>
</dbReference>
<evidence type="ECO:0000256" key="1">
    <source>
        <dbReference type="PROSITE-ProRule" id="PRU00169"/>
    </source>
</evidence>
<dbReference type="GO" id="GO:0000160">
    <property type="term" value="P:phosphorelay signal transduction system"/>
    <property type="evidence" value="ECO:0007669"/>
    <property type="project" value="InterPro"/>
</dbReference>
<evidence type="ECO:0000313" key="5">
    <source>
        <dbReference type="Proteomes" id="UP000008888"/>
    </source>
</evidence>